<reference evidence="1" key="1">
    <citation type="journal article" date="2020" name="mSystems">
        <title>Genome- and Community-Level Interaction Insights into Carbon Utilization and Element Cycling Functions of Hydrothermarchaeota in Hydrothermal Sediment.</title>
        <authorList>
            <person name="Zhou Z."/>
            <person name="Liu Y."/>
            <person name="Xu W."/>
            <person name="Pan J."/>
            <person name="Luo Z.H."/>
            <person name="Li M."/>
        </authorList>
    </citation>
    <scope>NUCLEOTIDE SEQUENCE [LARGE SCALE GENOMIC DNA]</scope>
    <source>
        <strain evidence="1">SpSt-349</strain>
    </source>
</reference>
<gene>
    <name evidence="1" type="ORF">ENQ87_03930</name>
</gene>
<evidence type="ECO:0000313" key="1">
    <source>
        <dbReference type="EMBL" id="HEN41516.1"/>
    </source>
</evidence>
<sequence length="116" mass="13391">MVGIKNIVTAAHGSRLDHRLAGMKKAGRRMESRVLSIEFLEFRDLGDKQLGFPRYRVRTRELWDVRHIDGTTGRLVKEVKGLSYELSYEFEQHDGIWQVDAVEVLMQKRSSGSSEK</sequence>
<comment type="caution">
    <text evidence="1">The sequence shown here is derived from an EMBL/GenBank/DDBJ whole genome shotgun (WGS) entry which is preliminary data.</text>
</comment>
<accession>A0A831XLD4</accession>
<protein>
    <submittedName>
        <fullName evidence="1">Uncharacterized protein</fullName>
    </submittedName>
</protein>
<proteinExistence type="predicted"/>
<dbReference type="AlphaFoldDB" id="A0A831XLD4"/>
<organism evidence="1">
    <name type="scientific">Geobacter metallireducens</name>
    <dbReference type="NCBI Taxonomy" id="28232"/>
    <lineage>
        <taxon>Bacteria</taxon>
        <taxon>Pseudomonadati</taxon>
        <taxon>Thermodesulfobacteriota</taxon>
        <taxon>Desulfuromonadia</taxon>
        <taxon>Geobacterales</taxon>
        <taxon>Geobacteraceae</taxon>
        <taxon>Geobacter</taxon>
    </lineage>
</organism>
<name>A0A831XLD4_GEOME</name>
<dbReference type="EMBL" id="DSOV01000012">
    <property type="protein sequence ID" value="HEN41516.1"/>
    <property type="molecule type" value="Genomic_DNA"/>
</dbReference>